<dbReference type="PANTHER" id="PTHR42928">
    <property type="entry name" value="TRICARBOXYLATE-BINDING PROTEIN"/>
    <property type="match status" value="1"/>
</dbReference>
<sequence length="321" mass="35104">MKYFRAALTRLLLLATALLIYSTPSYARYPDRPIHFICTSAAGSPLDLMMRTLAKFMGDELKQTVIVENKPGGTGAVGMAAAMSMPADGYTVVSATGSTSFLMAEGKSKFTPRDFIFIRGLQAEPSAIVVRKDSRFHNLAQLVKALRNPSSKVNVGGYAAAGFHQFVFYKLQQAAGFKSVWIPFQGGNQAVLALMGGVLDAAVITPSSALAQLRNGDLRLLAISTPRRDDYFPDVPTFKEQGYDVVETLWRGVMVKAGTPKPVIDRLTSAMDKVEANPAWKAFMKSNVQSPLHLSVDQMQHHVAEEVASRRKFLKDIGLEK</sequence>
<feature type="signal peptide" evidence="2">
    <location>
        <begin position="1"/>
        <end position="27"/>
    </location>
</feature>
<feature type="chain" id="PRO_5046988929" evidence="2">
    <location>
        <begin position="28"/>
        <end position="321"/>
    </location>
</feature>
<dbReference type="Proteomes" id="UP001595848">
    <property type="component" value="Unassembled WGS sequence"/>
</dbReference>
<evidence type="ECO:0000256" key="1">
    <source>
        <dbReference type="ARBA" id="ARBA00006987"/>
    </source>
</evidence>
<protein>
    <submittedName>
        <fullName evidence="3">Tripartite tricarboxylate transporter substrate binding protein</fullName>
    </submittedName>
</protein>
<evidence type="ECO:0000313" key="3">
    <source>
        <dbReference type="EMBL" id="MFC4202772.1"/>
    </source>
</evidence>
<reference evidence="4" key="1">
    <citation type="journal article" date="2019" name="Int. J. Syst. Evol. Microbiol.">
        <title>The Global Catalogue of Microorganisms (GCM) 10K type strain sequencing project: providing services to taxonomists for standard genome sequencing and annotation.</title>
        <authorList>
            <consortium name="The Broad Institute Genomics Platform"/>
            <consortium name="The Broad Institute Genome Sequencing Center for Infectious Disease"/>
            <person name="Wu L."/>
            <person name="Ma J."/>
        </authorList>
    </citation>
    <scope>NUCLEOTIDE SEQUENCE [LARGE SCALE GENOMIC DNA]</scope>
    <source>
        <strain evidence="4">LMG 24813</strain>
    </source>
</reference>
<comment type="similarity">
    <text evidence="1">Belongs to the UPF0065 (bug) family.</text>
</comment>
<dbReference type="PANTHER" id="PTHR42928:SF5">
    <property type="entry name" value="BLR1237 PROTEIN"/>
    <property type="match status" value="1"/>
</dbReference>
<keyword evidence="2" id="KW-0732">Signal</keyword>
<dbReference type="Pfam" id="PF03401">
    <property type="entry name" value="TctC"/>
    <property type="match status" value="1"/>
</dbReference>
<proteinExistence type="inferred from homology"/>
<accession>A0ABV8P347</accession>
<dbReference type="InterPro" id="IPR005064">
    <property type="entry name" value="BUG"/>
</dbReference>
<dbReference type="PIRSF" id="PIRSF017082">
    <property type="entry name" value="YflP"/>
    <property type="match status" value="1"/>
</dbReference>
<evidence type="ECO:0000313" key="4">
    <source>
        <dbReference type="Proteomes" id="UP001595848"/>
    </source>
</evidence>
<evidence type="ECO:0000256" key="2">
    <source>
        <dbReference type="SAM" id="SignalP"/>
    </source>
</evidence>
<dbReference type="EMBL" id="JBHSBV010000006">
    <property type="protein sequence ID" value="MFC4202772.1"/>
    <property type="molecule type" value="Genomic_DNA"/>
</dbReference>
<gene>
    <name evidence="3" type="ORF">ACFOY1_17605</name>
</gene>
<dbReference type="RefSeq" id="WP_217966254.1">
    <property type="nucleotide sequence ID" value="NZ_JAHTBN010000011.1"/>
</dbReference>
<keyword evidence="4" id="KW-1185">Reference proteome</keyword>
<comment type="caution">
    <text evidence="3">The sequence shown here is derived from an EMBL/GenBank/DDBJ whole genome shotgun (WGS) entry which is preliminary data.</text>
</comment>
<dbReference type="CDD" id="cd07012">
    <property type="entry name" value="PBP2_Bug_TTT"/>
    <property type="match status" value="1"/>
</dbReference>
<organism evidence="3 4">
    <name type="scientific">Candidimonas humi</name>
    <dbReference type="NCBI Taxonomy" id="683355"/>
    <lineage>
        <taxon>Bacteria</taxon>
        <taxon>Pseudomonadati</taxon>
        <taxon>Pseudomonadota</taxon>
        <taxon>Betaproteobacteria</taxon>
        <taxon>Burkholderiales</taxon>
        <taxon>Alcaligenaceae</taxon>
        <taxon>Candidimonas</taxon>
    </lineage>
</organism>
<name>A0ABV8P347_9BURK</name>